<evidence type="ECO:0000313" key="2">
    <source>
        <dbReference type="Proteomes" id="UP001595947"/>
    </source>
</evidence>
<reference evidence="2" key="1">
    <citation type="journal article" date="2019" name="Int. J. Syst. Evol. Microbiol.">
        <title>The Global Catalogue of Microorganisms (GCM) 10K type strain sequencing project: providing services to taxonomists for standard genome sequencing and annotation.</title>
        <authorList>
            <consortium name="The Broad Institute Genomics Platform"/>
            <consortium name="The Broad Institute Genome Sequencing Center for Infectious Disease"/>
            <person name="Wu L."/>
            <person name="Ma J."/>
        </authorList>
    </citation>
    <scope>NUCLEOTIDE SEQUENCE [LARGE SCALE GENOMIC DNA]</scope>
    <source>
        <strain evidence="2">CGMCC 4.7093</strain>
    </source>
</reference>
<dbReference type="RefSeq" id="WP_378035189.1">
    <property type="nucleotide sequence ID" value="NZ_JBHSIV010000005.1"/>
</dbReference>
<dbReference type="Proteomes" id="UP001595947">
    <property type="component" value="Unassembled WGS sequence"/>
</dbReference>
<protein>
    <submittedName>
        <fullName evidence="1">Uncharacterized protein</fullName>
    </submittedName>
</protein>
<organism evidence="1 2">
    <name type="scientific">Actinomycetospora atypica</name>
    <dbReference type="NCBI Taxonomy" id="1290095"/>
    <lineage>
        <taxon>Bacteria</taxon>
        <taxon>Bacillati</taxon>
        <taxon>Actinomycetota</taxon>
        <taxon>Actinomycetes</taxon>
        <taxon>Pseudonocardiales</taxon>
        <taxon>Pseudonocardiaceae</taxon>
        <taxon>Actinomycetospora</taxon>
    </lineage>
</organism>
<name>A0ABV9YGA8_9PSEU</name>
<evidence type="ECO:0000313" key="1">
    <source>
        <dbReference type="EMBL" id="MFC5061835.1"/>
    </source>
</evidence>
<gene>
    <name evidence="1" type="ORF">ACFPBZ_06435</name>
</gene>
<sequence>MTSTEQNPVAVRQVTDLHANWSEQGDGESGKFSLQLILDDGAAEAVIRPSAEATKTLVAQFVAGRSFYWDTQREVLLLRGLK</sequence>
<keyword evidence="2" id="KW-1185">Reference proteome</keyword>
<accession>A0ABV9YGA8</accession>
<dbReference type="EMBL" id="JBHSIV010000005">
    <property type="protein sequence ID" value="MFC5061835.1"/>
    <property type="molecule type" value="Genomic_DNA"/>
</dbReference>
<comment type="caution">
    <text evidence="1">The sequence shown here is derived from an EMBL/GenBank/DDBJ whole genome shotgun (WGS) entry which is preliminary data.</text>
</comment>
<proteinExistence type="predicted"/>